<name>A0A0D0CJJ9_9AGAR</name>
<evidence type="ECO:0000256" key="1">
    <source>
        <dbReference type="SAM" id="MobiDB-lite"/>
    </source>
</evidence>
<dbReference type="Proteomes" id="UP000053593">
    <property type="component" value="Unassembled WGS sequence"/>
</dbReference>
<feature type="region of interest" description="Disordered" evidence="1">
    <location>
        <begin position="105"/>
        <end position="129"/>
    </location>
</feature>
<reference evidence="2 3" key="1">
    <citation type="submission" date="2014-04" db="EMBL/GenBank/DDBJ databases">
        <title>Evolutionary Origins and Diversification of the Mycorrhizal Mutualists.</title>
        <authorList>
            <consortium name="DOE Joint Genome Institute"/>
            <consortium name="Mycorrhizal Genomics Consortium"/>
            <person name="Kohler A."/>
            <person name="Kuo A."/>
            <person name="Nagy L.G."/>
            <person name="Floudas D."/>
            <person name="Copeland A."/>
            <person name="Barry K.W."/>
            <person name="Cichocki N."/>
            <person name="Veneault-Fourrey C."/>
            <person name="LaButti K."/>
            <person name="Lindquist E.A."/>
            <person name="Lipzen A."/>
            <person name="Lundell T."/>
            <person name="Morin E."/>
            <person name="Murat C."/>
            <person name="Riley R."/>
            <person name="Ohm R."/>
            <person name="Sun H."/>
            <person name="Tunlid A."/>
            <person name="Henrissat B."/>
            <person name="Grigoriev I.V."/>
            <person name="Hibbett D.S."/>
            <person name="Martin F."/>
        </authorList>
    </citation>
    <scope>NUCLEOTIDE SEQUENCE [LARGE SCALE GENOMIC DNA]</scope>
    <source>
        <strain evidence="2 3">FD-317 M1</strain>
    </source>
</reference>
<dbReference type="HOGENOM" id="CLU_074397_0_0_1"/>
<evidence type="ECO:0000313" key="2">
    <source>
        <dbReference type="EMBL" id="KIK58537.1"/>
    </source>
</evidence>
<protein>
    <submittedName>
        <fullName evidence="2">Uncharacterized protein</fullName>
    </submittedName>
</protein>
<feature type="compositionally biased region" description="Polar residues" evidence="1">
    <location>
        <begin position="110"/>
        <end position="129"/>
    </location>
</feature>
<organism evidence="2 3">
    <name type="scientific">Collybiopsis luxurians FD-317 M1</name>
    <dbReference type="NCBI Taxonomy" id="944289"/>
    <lineage>
        <taxon>Eukaryota</taxon>
        <taxon>Fungi</taxon>
        <taxon>Dikarya</taxon>
        <taxon>Basidiomycota</taxon>
        <taxon>Agaricomycotina</taxon>
        <taxon>Agaricomycetes</taxon>
        <taxon>Agaricomycetidae</taxon>
        <taxon>Agaricales</taxon>
        <taxon>Marasmiineae</taxon>
        <taxon>Omphalotaceae</taxon>
        <taxon>Collybiopsis</taxon>
        <taxon>Collybiopsis luxurians</taxon>
    </lineage>
</organism>
<keyword evidence="3" id="KW-1185">Reference proteome</keyword>
<feature type="compositionally biased region" description="Low complexity" evidence="1">
    <location>
        <begin position="181"/>
        <end position="201"/>
    </location>
</feature>
<feature type="region of interest" description="Disordered" evidence="1">
    <location>
        <begin position="178"/>
        <end position="206"/>
    </location>
</feature>
<evidence type="ECO:0000313" key="3">
    <source>
        <dbReference type="Proteomes" id="UP000053593"/>
    </source>
</evidence>
<gene>
    <name evidence="2" type="ORF">GYMLUDRAFT_245959</name>
</gene>
<accession>A0A0D0CJJ9</accession>
<dbReference type="AlphaFoldDB" id="A0A0D0CJJ9"/>
<dbReference type="EMBL" id="KN834784">
    <property type="protein sequence ID" value="KIK58537.1"/>
    <property type="molecule type" value="Genomic_DNA"/>
</dbReference>
<sequence>MFSVKVHLREQDKGLKGPVDSADKPCFSSPRKALGEAAANESSFSAFRPLPREPLPALSILAVPAEMTLISLDGLPSILHDTPYRRYIRRVNSSLLVSWSNLETPHTPATGPSTAAESPNSLTFSTEDSSFVDPDLPATWSDFGYLSSPSCATLYASDPSPSMPGACMSTLTRTPSRGVGTSFSSMPVSRSSAARPSPTQSFHPPLALSSPTGFRLTAALVIDGSPHVSRWSAVSKTGGTPVGRDWKCVQTLQPPRQVSGGIIKVRTLKVYNKGDRLGFQSC</sequence>
<proteinExistence type="predicted"/>